<feature type="transmembrane region" description="Helical" evidence="19">
    <location>
        <begin position="151"/>
        <end position="169"/>
    </location>
</feature>
<keyword evidence="6" id="KW-0133">Cell shape</keyword>
<feature type="transmembrane region" description="Helical" evidence="19">
    <location>
        <begin position="317"/>
        <end position="337"/>
    </location>
</feature>
<feature type="transmembrane region" description="Helical" evidence="19">
    <location>
        <begin position="204"/>
        <end position="221"/>
    </location>
</feature>
<feature type="transmembrane region" description="Helical" evidence="19">
    <location>
        <begin position="383"/>
        <end position="405"/>
    </location>
</feature>
<evidence type="ECO:0000256" key="16">
    <source>
        <dbReference type="ARBA" id="ARBA00049902"/>
    </source>
</evidence>
<evidence type="ECO:0000256" key="10">
    <source>
        <dbReference type="ARBA" id="ARBA00032370"/>
    </source>
</evidence>
<dbReference type="GO" id="GO:0051301">
    <property type="term" value="P:cell division"/>
    <property type="evidence" value="ECO:0007669"/>
    <property type="project" value="UniProtKB-KW"/>
</dbReference>
<organism evidence="20 21">
    <name type="scientific">Corynebacterium guangdongense</name>
    <dbReference type="NCBI Taxonomy" id="1783348"/>
    <lineage>
        <taxon>Bacteria</taxon>
        <taxon>Bacillati</taxon>
        <taxon>Actinomycetota</taxon>
        <taxon>Actinomycetes</taxon>
        <taxon>Mycobacteriales</taxon>
        <taxon>Corynebacteriaceae</taxon>
        <taxon>Corynebacterium</taxon>
    </lineage>
</organism>
<dbReference type="InterPro" id="IPR018365">
    <property type="entry name" value="Cell_cycle_FtsW-rel_CS"/>
</dbReference>
<keyword evidence="8 19" id="KW-1133">Transmembrane helix</keyword>
<comment type="function">
    <text evidence="17">Peptidoglycan polymerase that is essential for cell division.</text>
</comment>
<gene>
    <name evidence="20" type="ORF">J2S39_001415</name>
</gene>
<protein>
    <recommendedName>
        <fullName evidence="13">Probable peptidoglycan glycosyltransferase FtsW</fullName>
        <ecNumber evidence="15">2.4.99.28</ecNumber>
    </recommendedName>
    <alternativeName>
        <fullName evidence="14">Cell division protein FtsW</fullName>
    </alternativeName>
    <alternativeName>
        <fullName evidence="11">Cell wall polymerase</fullName>
    </alternativeName>
    <alternativeName>
        <fullName evidence="10">Peptidoglycan polymerase</fullName>
    </alternativeName>
</protein>
<evidence type="ECO:0000256" key="18">
    <source>
        <dbReference type="SAM" id="MobiDB-lite"/>
    </source>
</evidence>
<proteinExistence type="inferred from homology"/>
<evidence type="ECO:0000256" key="12">
    <source>
        <dbReference type="ARBA" id="ARBA00038053"/>
    </source>
</evidence>
<keyword evidence="20" id="KW-0131">Cell cycle</keyword>
<keyword evidence="4" id="KW-0808">Transferase</keyword>
<evidence type="ECO:0000256" key="15">
    <source>
        <dbReference type="ARBA" id="ARBA00044770"/>
    </source>
</evidence>
<feature type="compositionally biased region" description="Basic and acidic residues" evidence="18">
    <location>
        <begin position="539"/>
        <end position="550"/>
    </location>
</feature>
<feature type="compositionally biased region" description="Basic residues" evidence="18">
    <location>
        <begin position="1"/>
        <end position="12"/>
    </location>
</feature>
<dbReference type="Pfam" id="PF01098">
    <property type="entry name" value="FTSW_RODA_SPOVE"/>
    <property type="match status" value="1"/>
</dbReference>
<feature type="region of interest" description="Disordered" evidence="18">
    <location>
        <begin position="1"/>
        <end position="26"/>
    </location>
</feature>
<feature type="transmembrane region" description="Helical" evidence="19">
    <location>
        <begin position="47"/>
        <end position="67"/>
    </location>
</feature>
<name>A0ABU1ZXT1_9CORY</name>
<evidence type="ECO:0000256" key="9">
    <source>
        <dbReference type="ARBA" id="ARBA00023136"/>
    </source>
</evidence>
<feature type="transmembrane region" description="Helical" evidence="19">
    <location>
        <begin position="181"/>
        <end position="198"/>
    </location>
</feature>
<evidence type="ECO:0000256" key="14">
    <source>
        <dbReference type="ARBA" id="ARBA00041418"/>
    </source>
</evidence>
<evidence type="ECO:0000256" key="4">
    <source>
        <dbReference type="ARBA" id="ARBA00022679"/>
    </source>
</evidence>
<reference evidence="20" key="1">
    <citation type="submission" date="2023-07" db="EMBL/GenBank/DDBJ databases">
        <title>Sequencing the genomes of 1000 actinobacteria strains.</title>
        <authorList>
            <person name="Klenk H.-P."/>
        </authorList>
    </citation>
    <scope>NUCLEOTIDE SEQUENCE</scope>
    <source>
        <strain evidence="20">DSM 107476</strain>
    </source>
</reference>
<dbReference type="Proteomes" id="UP001180840">
    <property type="component" value="Unassembled WGS sequence"/>
</dbReference>
<comment type="similarity">
    <text evidence="12">Belongs to the SEDS family. FtsW subfamily.</text>
</comment>
<keyword evidence="3" id="KW-0328">Glycosyltransferase</keyword>
<evidence type="ECO:0000313" key="20">
    <source>
        <dbReference type="EMBL" id="MDR7329739.1"/>
    </source>
</evidence>
<keyword evidence="5 19" id="KW-0812">Transmembrane</keyword>
<comment type="caution">
    <text evidence="20">The sequence shown here is derived from an EMBL/GenBank/DDBJ whole genome shotgun (WGS) entry which is preliminary data.</text>
</comment>
<comment type="pathway">
    <text evidence="2">Cell wall biogenesis; peptidoglycan biosynthesis.</text>
</comment>
<dbReference type="PROSITE" id="PS00428">
    <property type="entry name" value="FTSW_RODA_SPOVE"/>
    <property type="match status" value="1"/>
</dbReference>
<evidence type="ECO:0000256" key="5">
    <source>
        <dbReference type="ARBA" id="ARBA00022692"/>
    </source>
</evidence>
<dbReference type="InterPro" id="IPR001182">
    <property type="entry name" value="FtsW/RodA"/>
</dbReference>
<dbReference type="PANTHER" id="PTHR30474:SF2">
    <property type="entry name" value="PEPTIDOGLYCAN GLYCOSYLTRANSFERASE FTSW-RELATED"/>
    <property type="match status" value="1"/>
</dbReference>
<evidence type="ECO:0000256" key="2">
    <source>
        <dbReference type="ARBA" id="ARBA00004752"/>
    </source>
</evidence>
<dbReference type="EMBL" id="JAVDXZ010000001">
    <property type="protein sequence ID" value="MDR7329739.1"/>
    <property type="molecule type" value="Genomic_DNA"/>
</dbReference>
<evidence type="ECO:0000256" key="7">
    <source>
        <dbReference type="ARBA" id="ARBA00022984"/>
    </source>
</evidence>
<evidence type="ECO:0000256" key="17">
    <source>
        <dbReference type="ARBA" id="ARBA00049966"/>
    </source>
</evidence>
<feature type="transmembrane region" description="Helical" evidence="19">
    <location>
        <begin position="228"/>
        <end position="248"/>
    </location>
</feature>
<evidence type="ECO:0000256" key="8">
    <source>
        <dbReference type="ARBA" id="ARBA00022989"/>
    </source>
</evidence>
<keyword evidence="20" id="KW-0132">Cell division</keyword>
<feature type="transmembrane region" description="Helical" evidence="19">
    <location>
        <begin position="113"/>
        <end position="131"/>
    </location>
</feature>
<dbReference type="PANTHER" id="PTHR30474">
    <property type="entry name" value="CELL CYCLE PROTEIN"/>
    <property type="match status" value="1"/>
</dbReference>
<dbReference type="RefSeq" id="WP_374725039.1">
    <property type="nucleotide sequence ID" value="NZ_CP047654.1"/>
</dbReference>
<feature type="compositionally biased region" description="Low complexity" evidence="18">
    <location>
        <begin position="479"/>
        <end position="488"/>
    </location>
</feature>
<keyword evidence="21" id="KW-1185">Reference proteome</keyword>
<feature type="transmembrane region" description="Helical" evidence="19">
    <location>
        <begin position="349"/>
        <end position="371"/>
    </location>
</feature>
<keyword evidence="7" id="KW-0573">Peptidoglycan synthesis</keyword>
<evidence type="ECO:0000256" key="1">
    <source>
        <dbReference type="ARBA" id="ARBA00004141"/>
    </source>
</evidence>
<comment type="subcellular location">
    <subcellularLocation>
        <location evidence="1">Membrane</location>
        <topology evidence="1">Multi-pass membrane protein</topology>
    </subcellularLocation>
</comment>
<keyword evidence="9 19" id="KW-0472">Membrane</keyword>
<sequence>MTTTSKRPHNRKPAREKAPAGQSARPGLRSRIADLNRQMATNPLFDYFMICLLVLLLTGLGVIMVFSSSMTWSIRESSSVWAEATRHAMMVGLGLVGFWAALKFPLGWVRRLAPVLMWGTTALLILVLTPLGTGKAEVGSQSWLPLGPIQLQPSEIAKVTIAIFGAWYLSRPRDERDPNRVRQATVFGVVAGAWFLLIALQGDLGMALSFGAVMIFTLFFAGVNMKAFLGLAVAGVVGVVAVIAAGGYRSQRFHTYFDTLLGNFEDTRGAAYQSHQGFLSLADGSVLGVGLGQSRAKWFYLPEAKNDFIFAIIGEELGLWGGGLVILGFAALGAIGLRTATRAQNRFQSLLAATLTAGVVSQAFINIGYVVGLLPVTGIQLPMISAGGTSTVITLTSMGLLASVARHEPEAVSFMQNYGRPITDRLLLIQEPGMEGDETRRLSRSGRRTDRDRERDRDTVEQAETVGSGERGKGRGGREAAAAGRYGRPVTAGRDVGSGGGEARGDARVGKRAQGVSGRAGSVEADEYPRRGAAPSRRGRGERSVKSRRR</sequence>
<feature type="transmembrane region" description="Helical" evidence="19">
    <location>
        <begin position="87"/>
        <end position="106"/>
    </location>
</feature>
<evidence type="ECO:0000256" key="6">
    <source>
        <dbReference type="ARBA" id="ARBA00022960"/>
    </source>
</evidence>
<feature type="compositionally biased region" description="Basic and acidic residues" evidence="18">
    <location>
        <begin position="437"/>
        <end position="460"/>
    </location>
</feature>
<comment type="catalytic activity">
    <reaction evidence="16">
        <text>[GlcNAc-(1-&gt;4)-Mur2Ac(oyl-L-Ala-gamma-D-Glu-L-Lys-D-Ala-D-Ala)](n)-di-trans,octa-cis-undecaprenyl diphosphate + beta-D-GlcNAc-(1-&gt;4)-Mur2Ac(oyl-L-Ala-gamma-D-Glu-L-Lys-D-Ala-D-Ala)-di-trans,octa-cis-undecaprenyl diphosphate = [GlcNAc-(1-&gt;4)-Mur2Ac(oyl-L-Ala-gamma-D-Glu-L-Lys-D-Ala-D-Ala)](n+1)-di-trans,octa-cis-undecaprenyl diphosphate + di-trans,octa-cis-undecaprenyl diphosphate + H(+)</text>
        <dbReference type="Rhea" id="RHEA:23708"/>
        <dbReference type="Rhea" id="RHEA-COMP:9602"/>
        <dbReference type="Rhea" id="RHEA-COMP:9603"/>
        <dbReference type="ChEBI" id="CHEBI:15378"/>
        <dbReference type="ChEBI" id="CHEBI:58405"/>
        <dbReference type="ChEBI" id="CHEBI:60033"/>
        <dbReference type="ChEBI" id="CHEBI:78435"/>
        <dbReference type="EC" id="2.4.99.28"/>
    </reaction>
</comment>
<evidence type="ECO:0000256" key="3">
    <source>
        <dbReference type="ARBA" id="ARBA00022676"/>
    </source>
</evidence>
<dbReference type="EC" id="2.4.99.28" evidence="15"/>
<accession>A0ABU1ZXT1</accession>
<feature type="region of interest" description="Disordered" evidence="18">
    <location>
        <begin position="429"/>
        <end position="550"/>
    </location>
</feature>
<evidence type="ECO:0000256" key="13">
    <source>
        <dbReference type="ARBA" id="ARBA00041185"/>
    </source>
</evidence>
<evidence type="ECO:0000313" key="21">
    <source>
        <dbReference type="Proteomes" id="UP001180840"/>
    </source>
</evidence>
<evidence type="ECO:0000256" key="19">
    <source>
        <dbReference type="SAM" id="Phobius"/>
    </source>
</evidence>
<evidence type="ECO:0000256" key="11">
    <source>
        <dbReference type="ARBA" id="ARBA00033270"/>
    </source>
</evidence>